<reference evidence="2 3" key="1">
    <citation type="submission" date="2024-06" db="EMBL/GenBank/DDBJ databases">
        <authorList>
            <person name="Lee S.D."/>
        </authorList>
    </citation>
    <scope>NUCLEOTIDE SEQUENCE [LARGE SCALE GENOMIC DNA]</scope>
    <source>
        <strain evidence="2 3">N1-10</strain>
    </source>
</reference>
<keyword evidence="3" id="KW-1185">Reference proteome</keyword>
<accession>A0ABV6Y140</accession>
<evidence type="ECO:0000256" key="1">
    <source>
        <dbReference type="SAM" id="MobiDB-lite"/>
    </source>
</evidence>
<evidence type="ECO:0000313" key="3">
    <source>
        <dbReference type="Proteomes" id="UP001592581"/>
    </source>
</evidence>
<sequence length="188" mass="20377">MTDDQVHDDGFDETDEFVRGVRDGYIARSDAAFDFAAGLADVHRRAGLTVGDLCARIDALASLLDAVERLQGPATGDVRRAREGLFALRHAVTARPRPWAEVEQLLSTVADHLDRADQVLRDRSGISLDRVIRQSLGDVLDRPVDTASELRTLRGRITAGFGIPQGGASARPWTRGGEAPEAGGRHRS</sequence>
<dbReference type="Proteomes" id="UP001592581">
    <property type="component" value="Unassembled WGS sequence"/>
</dbReference>
<dbReference type="RefSeq" id="WP_380568995.1">
    <property type="nucleotide sequence ID" value="NZ_JBEUKS010000023.1"/>
</dbReference>
<evidence type="ECO:0000313" key="2">
    <source>
        <dbReference type="EMBL" id="MFC1444214.1"/>
    </source>
</evidence>
<dbReference type="EMBL" id="JBEUKS010000023">
    <property type="protein sequence ID" value="MFC1444214.1"/>
    <property type="molecule type" value="Genomic_DNA"/>
</dbReference>
<comment type="caution">
    <text evidence="2">The sequence shown here is derived from an EMBL/GenBank/DDBJ whole genome shotgun (WGS) entry which is preliminary data.</text>
</comment>
<feature type="region of interest" description="Disordered" evidence="1">
    <location>
        <begin position="161"/>
        <end position="188"/>
    </location>
</feature>
<protein>
    <submittedName>
        <fullName evidence="2">Uncharacterized protein</fullName>
    </submittedName>
</protein>
<gene>
    <name evidence="2" type="ORF">ABUW04_38900</name>
</gene>
<name>A0ABV6Y140_9ACTN</name>
<organism evidence="2 3">
    <name type="scientific">Streptacidiphilus jeojiensis</name>
    <dbReference type="NCBI Taxonomy" id="3229225"/>
    <lineage>
        <taxon>Bacteria</taxon>
        <taxon>Bacillati</taxon>
        <taxon>Actinomycetota</taxon>
        <taxon>Actinomycetes</taxon>
        <taxon>Kitasatosporales</taxon>
        <taxon>Streptomycetaceae</taxon>
        <taxon>Streptacidiphilus</taxon>
    </lineage>
</organism>
<proteinExistence type="predicted"/>